<dbReference type="EMBL" id="FOTQ01000001">
    <property type="protein sequence ID" value="SFL79244.1"/>
    <property type="molecule type" value="Genomic_DNA"/>
</dbReference>
<protein>
    <submittedName>
        <fullName evidence="4">Methyltransferase domain-containing protein</fullName>
    </submittedName>
</protein>
<dbReference type="Proteomes" id="UP000199144">
    <property type="component" value="Unassembled WGS sequence"/>
</dbReference>
<evidence type="ECO:0000256" key="1">
    <source>
        <dbReference type="ARBA" id="ARBA00022603"/>
    </source>
</evidence>
<evidence type="ECO:0000313" key="5">
    <source>
        <dbReference type="Proteomes" id="UP000199144"/>
    </source>
</evidence>
<keyword evidence="2 4" id="KW-0808">Transferase</keyword>
<dbReference type="GO" id="GO:0032259">
    <property type="term" value="P:methylation"/>
    <property type="evidence" value="ECO:0007669"/>
    <property type="project" value="UniProtKB-KW"/>
</dbReference>
<sequence>MFRAMQHAPMITDRSALQKHRARADLEAGMFLHDAAIEDIQDRLTLVNKAFTSPAIVTGFPEIWRSCVPNARIVADDEVLNLEQGAHDLVIHAMALHWANDPVGQIIQCRRALQPDGLFMSVAYGGQTLHELRTALAQAESDVTGGLSPRVVPMAEIRDMGALLQRAGLALPVADSEPLTVTYETPWNLMRDLRAMGEANALAGRLRQPTRRQVLIRAAEIYVEEFMTEGRIPATFELIYLLGWAPDASQPQPLRPGSAATRLADVLGAKETKLSGE</sequence>
<keyword evidence="1 4" id="KW-0489">Methyltransferase</keyword>
<evidence type="ECO:0000313" key="4">
    <source>
        <dbReference type="EMBL" id="SFL79244.1"/>
    </source>
</evidence>
<keyword evidence="5" id="KW-1185">Reference proteome</keyword>
<dbReference type="PANTHER" id="PTHR13090">
    <property type="entry name" value="ARGININE-HYDROXYLASE NDUFAF5, MITOCHONDRIAL"/>
    <property type="match status" value="1"/>
</dbReference>
<dbReference type="AlphaFoldDB" id="A0A1I4KKG4"/>
<gene>
    <name evidence="4" type="ORF">SAMN04488042_1011525</name>
</gene>
<evidence type="ECO:0000256" key="2">
    <source>
        <dbReference type="ARBA" id="ARBA00022679"/>
    </source>
</evidence>
<dbReference type="PANTHER" id="PTHR13090:SF1">
    <property type="entry name" value="ARGININE-HYDROXYLASE NDUFAF5, MITOCHONDRIAL"/>
    <property type="match status" value="1"/>
</dbReference>
<dbReference type="SUPFAM" id="SSF53335">
    <property type="entry name" value="S-adenosyl-L-methionine-dependent methyltransferases"/>
    <property type="match status" value="1"/>
</dbReference>
<dbReference type="GO" id="GO:0008757">
    <property type="term" value="F:S-adenosylmethionine-dependent methyltransferase activity"/>
    <property type="evidence" value="ECO:0007669"/>
    <property type="project" value="InterPro"/>
</dbReference>
<evidence type="ECO:0000259" key="3">
    <source>
        <dbReference type="Pfam" id="PF08241"/>
    </source>
</evidence>
<dbReference type="Gene3D" id="3.40.50.150">
    <property type="entry name" value="Vaccinia Virus protein VP39"/>
    <property type="match status" value="1"/>
</dbReference>
<dbReference type="InterPro" id="IPR029063">
    <property type="entry name" value="SAM-dependent_MTases_sf"/>
</dbReference>
<reference evidence="4 5" key="1">
    <citation type="submission" date="2016-10" db="EMBL/GenBank/DDBJ databases">
        <authorList>
            <person name="de Groot N.N."/>
        </authorList>
    </citation>
    <scope>NUCLEOTIDE SEQUENCE [LARGE SCALE GENOMIC DNA]</scope>
    <source>
        <strain evidence="4 5">DSM 15283</strain>
    </source>
</reference>
<dbReference type="STRING" id="254406.SAMN04488042_1011525"/>
<dbReference type="InterPro" id="IPR050602">
    <property type="entry name" value="Malonyl-ACP_OMT"/>
</dbReference>
<dbReference type="InterPro" id="IPR013216">
    <property type="entry name" value="Methyltransf_11"/>
</dbReference>
<name>A0A1I4KKG4_9RHOB</name>
<accession>A0A1I4KKG4</accession>
<feature type="domain" description="Methyltransferase type 11" evidence="3">
    <location>
        <begin position="65"/>
        <end position="120"/>
    </location>
</feature>
<dbReference type="Pfam" id="PF08241">
    <property type="entry name" value="Methyltransf_11"/>
    <property type="match status" value="1"/>
</dbReference>
<organism evidence="4 5">
    <name type="scientific">Shimia aestuarii</name>
    <dbReference type="NCBI Taxonomy" id="254406"/>
    <lineage>
        <taxon>Bacteria</taxon>
        <taxon>Pseudomonadati</taxon>
        <taxon>Pseudomonadota</taxon>
        <taxon>Alphaproteobacteria</taxon>
        <taxon>Rhodobacterales</taxon>
        <taxon>Roseobacteraceae</taxon>
    </lineage>
</organism>
<proteinExistence type="predicted"/>